<dbReference type="InterPro" id="IPR036927">
    <property type="entry name" value="Cyt_c_oxase-like_su1_sf"/>
</dbReference>
<dbReference type="PANTHER" id="PTHR10422">
    <property type="entry name" value="CYTOCHROME C OXIDASE SUBUNIT 1"/>
    <property type="match status" value="1"/>
</dbReference>
<keyword evidence="5" id="KW-1185">Reference proteome</keyword>
<dbReference type="GO" id="GO:0016020">
    <property type="term" value="C:membrane"/>
    <property type="evidence" value="ECO:0007669"/>
    <property type="project" value="InterPro"/>
</dbReference>
<reference evidence="4 5" key="1">
    <citation type="submission" date="2019-03" db="EMBL/GenBank/DDBJ databases">
        <title>Genomic Encyclopedia of Archaeal and Bacterial Type Strains, Phase II (KMG-II): from individual species to whole genera.</title>
        <authorList>
            <person name="Goeker M."/>
        </authorList>
    </citation>
    <scope>NUCLEOTIDE SEQUENCE [LARGE SCALE GENOMIC DNA]</scope>
    <source>
        <strain evidence="4 5">DSM 28353</strain>
    </source>
</reference>
<feature type="transmembrane region" description="Helical" evidence="2">
    <location>
        <begin position="503"/>
        <end position="529"/>
    </location>
</feature>
<dbReference type="InterPro" id="IPR023616">
    <property type="entry name" value="Cyt_c_oxase-like_su1_dom"/>
</dbReference>
<organism evidence="4 5">
    <name type="scientific">Sphingobacterium yanglingense</name>
    <dbReference type="NCBI Taxonomy" id="1437280"/>
    <lineage>
        <taxon>Bacteria</taxon>
        <taxon>Pseudomonadati</taxon>
        <taxon>Bacteroidota</taxon>
        <taxon>Sphingobacteriia</taxon>
        <taxon>Sphingobacteriales</taxon>
        <taxon>Sphingobacteriaceae</taxon>
        <taxon>Sphingobacterium</taxon>
    </lineage>
</organism>
<accession>A0A4R6WK17</accession>
<sequence>MAMSRFYPLLFSCLLLYTPQVSKAHVMLPTSFSFRDMDWITCLGVVLVLFLFIASTLLYKYINQYWQLLQNRMQREEEDGKRLEYLIRDSNAEQISRLWNIINQLLKNKRIGAVLFFMLGTVLQGRAQFYEKVEDLDLLSQGGVLVTMVLVAIPLVVAIILLVVQIRKQVRKSAHMGTKKEAEELATYMRKQDDIDAAVFEKRMGALQYRLSDQELSGEAAISDEKGLLQSRNLENLPFVAKKRKALPRPKIDASSSRLIQWFIGTATFWLLFGTTVGEYLGIKFIAPDAEAISWLSFGRLRPVHTNAVFWGWSSLGMIGLGYYIVAKVSNVQLQKVNWGWYSLILINASVLLGSLSLMAGINNGGGEYREYIWPIMLLFALGLAFTLGSYLKTIAKRETKEIYISNWYIVSAVLFISIVAVVGYLPSYQDGLGETIIQGYYMHQAVGMWFMLFTLGIVYYFLPQQLNRPIYSYSLGILAFWTQILFYTLIGTHHFVFSAIPWWLQTVAIVASAGMVIPVAAGTTNFIMTFRGAWHKVRDSYSLPFFVVGIVFYFTGSMQGTAEAFRYTNLLWHFTDFTVAHSHMTMYGIIAFLLWGGIYALLPRLTGKESGQAAIGTHFWLALIGLMIYSVSLMYGGTLRGLAWMENVPFIDSVTLMMPYWLWRAIGGTLMWISHIIFAYNVFQMMAVGKEEKSLVDQVVDYLEKENIETN</sequence>
<evidence type="ECO:0000313" key="4">
    <source>
        <dbReference type="EMBL" id="TDQ78080.1"/>
    </source>
</evidence>
<evidence type="ECO:0000259" key="3">
    <source>
        <dbReference type="PROSITE" id="PS50855"/>
    </source>
</evidence>
<feature type="transmembrane region" description="Helical" evidence="2">
    <location>
        <begin position="142"/>
        <end position="164"/>
    </location>
</feature>
<dbReference type="GO" id="GO:0015990">
    <property type="term" value="P:electron transport coupled proton transport"/>
    <property type="evidence" value="ECO:0007669"/>
    <property type="project" value="TreeGrafter"/>
</dbReference>
<protein>
    <submittedName>
        <fullName evidence="4">Cytochrome c oxidase cbb3-type subunit 1</fullName>
    </submittedName>
</protein>
<feature type="transmembrane region" description="Helical" evidence="2">
    <location>
        <begin position="662"/>
        <end position="684"/>
    </location>
</feature>
<dbReference type="InterPro" id="IPR000883">
    <property type="entry name" value="Cyt_C_Oxase_1"/>
</dbReference>
<feature type="transmembrane region" description="Helical" evidence="2">
    <location>
        <begin position="446"/>
        <end position="464"/>
    </location>
</feature>
<keyword evidence="1" id="KW-0813">Transport</keyword>
<feature type="transmembrane region" description="Helical" evidence="2">
    <location>
        <begin position="372"/>
        <end position="392"/>
    </location>
</feature>
<dbReference type="AlphaFoldDB" id="A0A4R6WK17"/>
<keyword evidence="2" id="KW-0812">Transmembrane</keyword>
<dbReference type="Gene3D" id="1.20.210.10">
    <property type="entry name" value="Cytochrome c oxidase-like, subunit I domain"/>
    <property type="match status" value="1"/>
</dbReference>
<dbReference type="GO" id="GO:0009060">
    <property type="term" value="P:aerobic respiration"/>
    <property type="evidence" value="ECO:0007669"/>
    <property type="project" value="InterPro"/>
</dbReference>
<keyword evidence="2" id="KW-0472">Membrane</keyword>
<proteinExistence type="predicted"/>
<feature type="domain" description="Cytochrome oxidase subunit I profile" evidence="3">
    <location>
        <begin position="451"/>
        <end position="712"/>
    </location>
</feature>
<dbReference type="GO" id="GO:0020037">
    <property type="term" value="F:heme binding"/>
    <property type="evidence" value="ECO:0007669"/>
    <property type="project" value="InterPro"/>
</dbReference>
<gene>
    <name evidence="4" type="ORF">CLV99_2058</name>
</gene>
<feature type="transmembrane region" description="Helical" evidence="2">
    <location>
        <begin position="581"/>
        <end position="603"/>
    </location>
</feature>
<feature type="transmembrane region" description="Helical" evidence="2">
    <location>
        <begin position="471"/>
        <end position="491"/>
    </location>
</feature>
<comment type="caution">
    <text evidence="4">The sequence shown here is derived from an EMBL/GenBank/DDBJ whole genome shotgun (WGS) entry which is preliminary data.</text>
</comment>
<keyword evidence="1" id="KW-0679">Respiratory chain</keyword>
<keyword evidence="2" id="KW-1133">Transmembrane helix</keyword>
<dbReference type="PROSITE" id="PS50855">
    <property type="entry name" value="COX1"/>
    <property type="match status" value="1"/>
</dbReference>
<feature type="transmembrane region" description="Helical" evidence="2">
    <location>
        <begin position="259"/>
        <end position="278"/>
    </location>
</feature>
<feature type="transmembrane region" description="Helical" evidence="2">
    <location>
        <begin position="541"/>
        <end position="561"/>
    </location>
</feature>
<dbReference type="EMBL" id="SNYV01000013">
    <property type="protein sequence ID" value="TDQ78080.1"/>
    <property type="molecule type" value="Genomic_DNA"/>
</dbReference>
<feature type="transmembrane region" description="Helical" evidence="2">
    <location>
        <begin position="404"/>
        <end position="426"/>
    </location>
</feature>
<dbReference type="SUPFAM" id="SSF81442">
    <property type="entry name" value="Cytochrome c oxidase subunit I-like"/>
    <property type="match status" value="1"/>
</dbReference>
<feature type="transmembrane region" description="Helical" evidence="2">
    <location>
        <begin position="339"/>
        <end position="360"/>
    </location>
</feature>
<dbReference type="GO" id="GO:0022904">
    <property type="term" value="P:respiratory electron transport chain"/>
    <property type="evidence" value="ECO:0007669"/>
    <property type="project" value="TreeGrafter"/>
</dbReference>
<dbReference type="Pfam" id="PF00115">
    <property type="entry name" value="COX1"/>
    <property type="match status" value="1"/>
</dbReference>
<feature type="transmembrane region" description="Helical" evidence="2">
    <location>
        <begin position="111"/>
        <end position="130"/>
    </location>
</feature>
<dbReference type="PANTHER" id="PTHR10422:SF29">
    <property type="entry name" value="CYTOCHROME C OXIDASE SUBUNIT 1 HOMOLOG, BACTEROID"/>
    <property type="match status" value="1"/>
</dbReference>
<feature type="transmembrane region" description="Helical" evidence="2">
    <location>
        <begin position="40"/>
        <end position="62"/>
    </location>
</feature>
<dbReference type="Proteomes" id="UP000295292">
    <property type="component" value="Unassembled WGS sequence"/>
</dbReference>
<dbReference type="GO" id="GO:0004129">
    <property type="term" value="F:cytochrome-c oxidase activity"/>
    <property type="evidence" value="ECO:0007669"/>
    <property type="project" value="InterPro"/>
</dbReference>
<name>A0A4R6WK17_9SPHI</name>
<evidence type="ECO:0000313" key="5">
    <source>
        <dbReference type="Proteomes" id="UP000295292"/>
    </source>
</evidence>
<evidence type="ECO:0000256" key="2">
    <source>
        <dbReference type="SAM" id="Phobius"/>
    </source>
</evidence>
<keyword evidence="1" id="KW-0249">Electron transport</keyword>
<evidence type="ECO:0000256" key="1">
    <source>
        <dbReference type="ARBA" id="ARBA00022660"/>
    </source>
</evidence>
<feature type="transmembrane region" description="Helical" evidence="2">
    <location>
        <begin position="615"/>
        <end position="636"/>
    </location>
</feature>
<feature type="transmembrane region" description="Helical" evidence="2">
    <location>
        <begin position="308"/>
        <end position="327"/>
    </location>
</feature>